<evidence type="ECO:0000313" key="3">
    <source>
        <dbReference type="Proteomes" id="UP000314294"/>
    </source>
</evidence>
<feature type="compositionally biased region" description="Basic and acidic residues" evidence="1">
    <location>
        <begin position="60"/>
        <end position="71"/>
    </location>
</feature>
<evidence type="ECO:0000256" key="1">
    <source>
        <dbReference type="SAM" id="MobiDB-lite"/>
    </source>
</evidence>
<dbReference type="EMBL" id="SRLO01000120">
    <property type="protein sequence ID" value="TNN73895.1"/>
    <property type="molecule type" value="Genomic_DNA"/>
</dbReference>
<gene>
    <name evidence="2" type="ORF">EYF80_015912</name>
</gene>
<organism evidence="2 3">
    <name type="scientific">Liparis tanakae</name>
    <name type="common">Tanaka's snailfish</name>
    <dbReference type="NCBI Taxonomy" id="230148"/>
    <lineage>
        <taxon>Eukaryota</taxon>
        <taxon>Metazoa</taxon>
        <taxon>Chordata</taxon>
        <taxon>Craniata</taxon>
        <taxon>Vertebrata</taxon>
        <taxon>Euteleostomi</taxon>
        <taxon>Actinopterygii</taxon>
        <taxon>Neopterygii</taxon>
        <taxon>Teleostei</taxon>
        <taxon>Neoteleostei</taxon>
        <taxon>Acanthomorphata</taxon>
        <taxon>Eupercaria</taxon>
        <taxon>Perciformes</taxon>
        <taxon>Cottioidei</taxon>
        <taxon>Cottales</taxon>
        <taxon>Liparidae</taxon>
        <taxon>Liparis</taxon>
    </lineage>
</organism>
<keyword evidence="3" id="KW-1185">Reference proteome</keyword>
<feature type="region of interest" description="Disordered" evidence="1">
    <location>
        <begin position="20"/>
        <end position="71"/>
    </location>
</feature>
<proteinExistence type="predicted"/>
<evidence type="ECO:0000313" key="2">
    <source>
        <dbReference type="EMBL" id="TNN73895.1"/>
    </source>
</evidence>
<dbReference type="Proteomes" id="UP000314294">
    <property type="component" value="Unassembled WGS sequence"/>
</dbReference>
<accession>A0A4Z2I911</accession>
<name>A0A4Z2I911_9TELE</name>
<reference evidence="2 3" key="1">
    <citation type="submission" date="2019-03" db="EMBL/GenBank/DDBJ databases">
        <title>First draft genome of Liparis tanakae, snailfish: a comprehensive survey of snailfish specific genes.</title>
        <authorList>
            <person name="Kim W."/>
            <person name="Song I."/>
            <person name="Jeong J.-H."/>
            <person name="Kim D."/>
            <person name="Kim S."/>
            <person name="Ryu S."/>
            <person name="Song J.Y."/>
            <person name="Lee S.K."/>
        </authorList>
    </citation>
    <scope>NUCLEOTIDE SEQUENCE [LARGE SCALE GENOMIC DNA]</scope>
    <source>
        <tissue evidence="2">Muscle</tissue>
    </source>
</reference>
<comment type="caution">
    <text evidence="2">The sequence shown here is derived from an EMBL/GenBank/DDBJ whole genome shotgun (WGS) entry which is preliminary data.</text>
</comment>
<dbReference type="AlphaFoldDB" id="A0A4Z2I911"/>
<protein>
    <submittedName>
        <fullName evidence="2">Uncharacterized protein</fullName>
    </submittedName>
</protein>
<sequence length="71" mass="7944">MYYEMKNKITTVIRDLCQSDKIQPPKYPSVPGEKDGEGGGGGTSDKRCCGRTKSHLILRGGEEEERRRGDK</sequence>